<dbReference type="Proteomes" id="UP001224775">
    <property type="component" value="Unassembled WGS sequence"/>
</dbReference>
<feature type="region of interest" description="Disordered" evidence="10">
    <location>
        <begin position="1"/>
        <end position="26"/>
    </location>
</feature>
<name>A0AAD9D7X8_9STRA</name>
<evidence type="ECO:0000256" key="4">
    <source>
        <dbReference type="ARBA" id="ARBA00022490"/>
    </source>
</evidence>
<comment type="similarity">
    <text evidence="9">Belongs to the methyltransferase superfamily. METTL18 family.</text>
</comment>
<evidence type="ECO:0000256" key="5">
    <source>
        <dbReference type="ARBA" id="ARBA00022603"/>
    </source>
</evidence>
<evidence type="ECO:0000313" key="12">
    <source>
        <dbReference type="Proteomes" id="UP001224775"/>
    </source>
</evidence>
<dbReference type="EC" id="2.1.1.85" evidence="3"/>
<reference evidence="11" key="1">
    <citation type="submission" date="2023-06" db="EMBL/GenBank/DDBJ databases">
        <title>Survivors Of The Sea: Transcriptome response of Skeletonema marinoi to long-term dormancy.</title>
        <authorList>
            <person name="Pinder M.I.M."/>
            <person name="Kourtchenko O."/>
            <person name="Robertson E.K."/>
            <person name="Larsson T."/>
            <person name="Maumus F."/>
            <person name="Osuna-Cruz C.M."/>
            <person name="Vancaester E."/>
            <person name="Stenow R."/>
            <person name="Vandepoele K."/>
            <person name="Ploug H."/>
            <person name="Bruchert V."/>
            <person name="Godhe A."/>
            <person name="Topel M."/>
        </authorList>
    </citation>
    <scope>NUCLEOTIDE SEQUENCE</scope>
    <source>
        <strain evidence="11">R05AC</strain>
    </source>
</reference>
<sequence length="349" mass="38194">MFKFDFTSSTVGGDHADNSENEKKAEADRMIAKIEERSITSAQSCKLLNVSASTSDKVKSCVHEHVEMHSSSIDGLHYILPQQTALSEKNTDLIPGVYEGGLKVWECSLDLCRFLAHVMDGTISTEADFRHVTEAVRRSIENGGSAFELGCGHGLPACLLLRESVRRHTKSVVVFSDFNDFVLRDVTIPNALLNVCGLYQQQGNDSVVDSSSQALLKQSIYAGGDWMGLSHKLSNNEVLLPVPLTENRAVDEQFDVLLASETTYTTESCQDTAYLMLKHLKVDIGVGLVATKRFYFGVGGGADAFAQAADKVSESSPSHGLRLVVRTIQSYDTGNANIRDLLEVRLVKK</sequence>
<keyword evidence="6 11" id="KW-0808">Transferase</keyword>
<dbReference type="InterPro" id="IPR029063">
    <property type="entry name" value="SAM-dependent_MTases_sf"/>
</dbReference>
<evidence type="ECO:0000256" key="10">
    <source>
        <dbReference type="SAM" id="MobiDB-lite"/>
    </source>
</evidence>
<evidence type="ECO:0000256" key="2">
    <source>
        <dbReference type="ARBA" id="ARBA00004496"/>
    </source>
</evidence>
<dbReference type="PANTHER" id="PTHR14614">
    <property type="entry name" value="HEPATOCELLULAR CARCINOMA-ASSOCIATED ANTIGEN"/>
    <property type="match status" value="1"/>
</dbReference>
<evidence type="ECO:0000256" key="6">
    <source>
        <dbReference type="ARBA" id="ARBA00022679"/>
    </source>
</evidence>
<keyword evidence="5 11" id="KW-0489">Methyltransferase</keyword>
<dbReference type="GO" id="GO:0005737">
    <property type="term" value="C:cytoplasm"/>
    <property type="evidence" value="ECO:0007669"/>
    <property type="project" value="UniProtKB-SubCell"/>
</dbReference>
<dbReference type="PANTHER" id="PTHR14614:SF39">
    <property type="entry name" value="HISTIDINE PROTEIN METHYLTRANSFERASE 1 HOMOLOG"/>
    <property type="match status" value="1"/>
</dbReference>
<feature type="compositionally biased region" description="Basic and acidic residues" evidence="10">
    <location>
        <begin position="14"/>
        <end position="26"/>
    </location>
</feature>
<evidence type="ECO:0000256" key="8">
    <source>
        <dbReference type="ARBA" id="ARBA00023242"/>
    </source>
</evidence>
<evidence type="ECO:0000313" key="11">
    <source>
        <dbReference type="EMBL" id="KAK1736109.1"/>
    </source>
</evidence>
<dbReference type="AlphaFoldDB" id="A0AAD9D7X8"/>
<evidence type="ECO:0000256" key="7">
    <source>
        <dbReference type="ARBA" id="ARBA00022691"/>
    </source>
</evidence>
<comment type="caution">
    <text evidence="11">The sequence shown here is derived from an EMBL/GenBank/DDBJ whole genome shotgun (WGS) entry which is preliminary data.</text>
</comment>
<dbReference type="EMBL" id="JATAAI010000030">
    <property type="protein sequence ID" value="KAK1736109.1"/>
    <property type="molecule type" value="Genomic_DNA"/>
</dbReference>
<dbReference type="GO" id="GO:0018064">
    <property type="term" value="F:protein-L-histidine N-tele-methyltransferase activity"/>
    <property type="evidence" value="ECO:0007669"/>
    <property type="project" value="UniProtKB-EC"/>
</dbReference>
<evidence type="ECO:0000256" key="3">
    <source>
        <dbReference type="ARBA" id="ARBA00012533"/>
    </source>
</evidence>
<keyword evidence="12" id="KW-1185">Reference proteome</keyword>
<dbReference type="GO" id="GO:0032259">
    <property type="term" value="P:methylation"/>
    <property type="evidence" value="ECO:0007669"/>
    <property type="project" value="UniProtKB-KW"/>
</dbReference>
<proteinExistence type="inferred from homology"/>
<keyword evidence="7" id="KW-0949">S-adenosyl-L-methionine</keyword>
<keyword evidence="8" id="KW-0539">Nucleus</keyword>
<comment type="subcellular location">
    <subcellularLocation>
        <location evidence="2">Cytoplasm</location>
    </subcellularLocation>
    <subcellularLocation>
        <location evidence="1">Nucleus</location>
    </subcellularLocation>
</comment>
<dbReference type="InterPro" id="IPR019410">
    <property type="entry name" value="Methyltransf_16"/>
</dbReference>
<feature type="compositionally biased region" description="Polar residues" evidence="10">
    <location>
        <begin position="1"/>
        <end position="11"/>
    </location>
</feature>
<organism evidence="11 12">
    <name type="scientific">Skeletonema marinoi</name>
    <dbReference type="NCBI Taxonomy" id="267567"/>
    <lineage>
        <taxon>Eukaryota</taxon>
        <taxon>Sar</taxon>
        <taxon>Stramenopiles</taxon>
        <taxon>Ochrophyta</taxon>
        <taxon>Bacillariophyta</taxon>
        <taxon>Coscinodiscophyceae</taxon>
        <taxon>Thalassiosirophycidae</taxon>
        <taxon>Thalassiosirales</taxon>
        <taxon>Skeletonemataceae</taxon>
        <taxon>Skeletonema</taxon>
        <taxon>Skeletonema marinoi-dohrnii complex</taxon>
    </lineage>
</organism>
<evidence type="ECO:0000256" key="1">
    <source>
        <dbReference type="ARBA" id="ARBA00004123"/>
    </source>
</evidence>
<dbReference type="GO" id="GO:0005634">
    <property type="term" value="C:nucleus"/>
    <property type="evidence" value="ECO:0007669"/>
    <property type="project" value="UniProtKB-SubCell"/>
</dbReference>
<dbReference type="Gene3D" id="3.40.50.150">
    <property type="entry name" value="Vaccinia Virus protein VP39"/>
    <property type="match status" value="1"/>
</dbReference>
<keyword evidence="4" id="KW-0963">Cytoplasm</keyword>
<protein>
    <recommendedName>
        <fullName evidence="3">protein-histidine N-methyltransferase</fullName>
        <ecNumber evidence="3">2.1.1.85</ecNumber>
    </recommendedName>
</protein>
<gene>
    <name evidence="11" type="ORF">QTG54_013245</name>
</gene>
<accession>A0AAD9D7X8</accession>
<evidence type="ECO:0000256" key="9">
    <source>
        <dbReference type="ARBA" id="ARBA00038126"/>
    </source>
</evidence>